<dbReference type="EMBL" id="NESQ01000070">
    <property type="protein sequence ID" value="PUU80225.1"/>
    <property type="molecule type" value="Genomic_DNA"/>
</dbReference>
<feature type="region of interest" description="Disordered" evidence="1">
    <location>
        <begin position="116"/>
        <end position="141"/>
    </location>
</feature>
<organism evidence="2 3">
    <name type="scientific">Tuber borchii</name>
    <name type="common">White truffle</name>
    <dbReference type="NCBI Taxonomy" id="42251"/>
    <lineage>
        <taxon>Eukaryota</taxon>
        <taxon>Fungi</taxon>
        <taxon>Dikarya</taxon>
        <taxon>Ascomycota</taxon>
        <taxon>Pezizomycotina</taxon>
        <taxon>Pezizomycetes</taxon>
        <taxon>Pezizales</taxon>
        <taxon>Tuberaceae</taxon>
        <taxon>Tuber</taxon>
    </lineage>
</organism>
<name>A0A2T6ZXS5_TUBBO</name>
<evidence type="ECO:0000313" key="3">
    <source>
        <dbReference type="Proteomes" id="UP000244722"/>
    </source>
</evidence>
<reference evidence="2 3" key="1">
    <citation type="submission" date="2017-04" db="EMBL/GenBank/DDBJ databases">
        <title>Draft genome sequence of Tuber borchii Vittad., a whitish edible truffle.</title>
        <authorList>
            <consortium name="DOE Joint Genome Institute"/>
            <person name="Murat C."/>
            <person name="Kuo A."/>
            <person name="Barry K.W."/>
            <person name="Clum A."/>
            <person name="Dockter R.B."/>
            <person name="Fauchery L."/>
            <person name="Iotti M."/>
            <person name="Kohler A."/>
            <person name="Labutti K."/>
            <person name="Lindquist E.A."/>
            <person name="Lipzen A."/>
            <person name="Ohm R.A."/>
            <person name="Wang M."/>
            <person name="Grigoriev I.V."/>
            <person name="Zambonelli A."/>
            <person name="Martin F.M."/>
        </authorList>
    </citation>
    <scope>NUCLEOTIDE SEQUENCE [LARGE SCALE GENOMIC DNA]</scope>
    <source>
        <strain evidence="2 3">Tbo3840</strain>
    </source>
</reference>
<keyword evidence="3" id="KW-1185">Reference proteome</keyword>
<evidence type="ECO:0000256" key="1">
    <source>
        <dbReference type="SAM" id="MobiDB-lite"/>
    </source>
</evidence>
<protein>
    <submittedName>
        <fullName evidence="2">Uncharacterized protein</fullName>
    </submittedName>
</protein>
<evidence type="ECO:0000313" key="2">
    <source>
        <dbReference type="EMBL" id="PUU80225.1"/>
    </source>
</evidence>
<proteinExistence type="predicted"/>
<comment type="caution">
    <text evidence="2">The sequence shown here is derived from an EMBL/GenBank/DDBJ whole genome shotgun (WGS) entry which is preliminary data.</text>
</comment>
<sequence length="274" mass="31062">MSFYTIPSIHHQKDVPIREFSRWLQRNIKGWSLCRVFLDVWKALTLKPDSGSVRHVIMEPFYDVLLHHPIYPPPKGRPNMNVWKALTLRPDSGSVRHVIMEPLYNVVLHHPIRPSPKGRPHTSILHGATESSEGGRAQTLKPDIGSVRPVITEPLNNSVLRDPIYPPPNGRHYTSIFHGATESSERGVLMPGIFRCLKSADFNPDSGSVRHVITDLFYNVILRHPICPPPKGRLHTSILHGATEFSEEGVIMLRFFSPGWLESAHFKDSSYVNN</sequence>
<dbReference type="Proteomes" id="UP000244722">
    <property type="component" value="Unassembled WGS sequence"/>
</dbReference>
<dbReference type="AlphaFoldDB" id="A0A2T6ZXS5"/>
<accession>A0A2T6ZXS5</accession>
<gene>
    <name evidence="2" type="ORF">B9Z19DRAFT_1192004</name>
</gene>